<dbReference type="RefSeq" id="WP_311898152.1">
    <property type="nucleotide sequence ID" value="NZ_JARQBI010000024.1"/>
</dbReference>
<reference evidence="1" key="1">
    <citation type="submission" date="2023-03" db="EMBL/GenBank/DDBJ databases">
        <authorList>
            <person name="Shen W."/>
            <person name="Cai J."/>
        </authorList>
    </citation>
    <scope>NUCLEOTIDE SEQUENCE</scope>
    <source>
        <strain evidence="1">B245-2</strain>
    </source>
</reference>
<name>A0AAW8TTB5_9ENTE</name>
<evidence type="ECO:0000313" key="1">
    <source>
        <dbReference type="EMBL" id="MDT2797404.1"/>
    </source>
</evidence>
<dbReference type="EMBL" id="JARQBI010000024">
    <property type="protein sequence ID" value="MDT2797404.1"/>
    <property type="molecule type" value="Genomic_DNA"/>
</dbReference>
<organism evidence="1 2">
    <name type="scientific">Enterococcus cecorum</name>
    <dbReference type="NCBI Taxonomy" id="44008"/>
    <lineage>
        <taxon>Bacteria</taxon>
        <taxon>Bacillati</taxon>
        <taxon>Bacillota</taxon>
        <taxon>Bacilli</taxon>
        <taxon>Lactobacillales</taxon>
        <taxon>Enterococcaceae</taxon>
        <taxon>Enterococcus</taxon>
    </lineage>
</organism>
<dbReference type="AlphaFoldDB" id="A0AAW8TTB5"/>
<dbReference type="Proteomes" id="UP001255696">
    <property type="component" value="Unassembled WGS sequence"/>
</dbReference>
<proteinExistence type="predicted"/>
<sequence length="71" mass="8255">MRMIDALTKLANGEIDDKSTLLVENEQGETFEYVYYERYHVFRGKCCSTLEDDFGIDKDSLNFEAKLIPPK</sequence>
<evidence type="ECO:0000313" key="2">
    <source>
        <dbReference type="Proteomes" id="UP001255696"/>
    </source>
</evidence>
<accession>A0AAW8TTB5</accession>
<gene>
    <name evidence="1" type="ORF">P7H47_09160</name>
</gene>
<comment type="caution">
    <text evidence="1">The sequence shown here is derived from an EMBL/GenBank/DDBJ whole genome shotgun (WGS) entry which is preliminary data.</text>
</comment>
<protein>
    <submittedName>
        <fullName evidence="1">Uncharacterized protein</fullName>
    </submittedName>
</protein>